<comment type="function">
    <text evidence="6">One of the primary rRNA binding proteins, it binds directly to 16S rRNA central domain where it helps coordinate assembly of the platform of the 30S subunit.</text>
</comment>
<reference evidence="8 9" key="1">
    <citation type="submission" date="2020-11" db="EMBL/GenBank/DDBJ databases">
        <authorList>
            <person name="Peeters C."/>
        </authorList>
    </citation>
    <scope>NUCLEOTIDE SEQUENCE [LARGE SCALE GENOMIC DNA]</scope>
    <source>
        <strain evidence="8 9">LMG 8286</strain>
    </source>
</reference>
<organism evidence="8 9">
    <name type="scientific">Campylobacter suis</name>
    <dbReference type="NCBI Taxonomy" id="2790657"/>
    <lineage>
        <taxon>Bacteria</taxon>
        <taxon>Pseudomonadati</taxon>
        <taxon>Campylobacterota</taxon>
        <taxon>Epsilonproteobacteria</taxon>
        <taxon>Campylobacterales</taxon>
        <taxon>Campylobacteraceae</taxon>
        <taxon>Campylobacter</taxon>
    </lineage>
</organism>
<comment type="similarity">
    <text evidence="1 6 7">Belongs to the universal ribosomal protein uS8 family.</text>
</comment>
<keyword evidence="6" id="KW-0694">RNA-binding</keyword>
<evidence type="ECO:0000313" key="9">
    <source>
        <dbReference type="Proteomes" id="UP000789359"/>
    </source>
</evidence>
<dbReference type="InterPro" id="IPR047863">
    <property type="entry name" value="Ribosomal_uS8_CS"/>
</dbReference>
<dbReference type="Proteomes" id="UP000789359">
    <property type="component" value="Unassembled WGS sequence"/>
</dbReference>
<name>A0ABN7K680_9BACT</name>
<keyword evidence="3 6" id="KW-0687">Ribonucleoprotein</keyword>
<comment type="caution">
    <text evidence="8">The sequence shown here is derived from an EMBL/GenBank/DDBJ whole genome shotgun (WGS) entry which is preliminary data.</text>
</comment>
<evidence type="ECO:0000256" key="3">
    <source>
        <dbReference type="ARBA" id="ARBA00023274"/>
    </source>
</evidence>
<dbReference type="SUPFAM" id="SSF56047">
    <property type="entry name" value="Ribosomal protein S8"/>
    <property type="match status" value="1"/>
</dbReference>
<keyword evidence="6" id="KW-0699">rRNA-binding</keyword>
<evidence type="ECO:0000256" key="6">
    <source>
        <dbReference type="HAMAP-Rule" id="MF_01302"/>
    </source>
</evidence>
<protein>
    <recommendedName>
        <fullName evidence="4 6">Small ribosomal subunit protein uS8</fullName>
    </recommendedName>
</protein>
<evidence type="ECO:0000256" key="2">
    <source>
        <dbReference type="ARBA" id="ARBA00022980"/>
    </source>
</evidence>
<dbReference type="InterPro" id="IPR035987">
    <property type="entry name" value="Ribosomal_uS8_sf"/>
</dbReference>
<dbReference type="HAMAP" id="MF_01302_B">
    <property type="entry name" value="Ribosomal_uS8_B"/>
    <property type="match status" value="1"/>
</dbReference>
<dbReference type="GO" id="GO:0005840">
    <property type="term" value="C:ribosome"/>
    <property type="evidence" value="ECO:0007669"/>
    <property type="project" value="UniProtKB-KW"/>
</dbReference>
<proteinExistence type="inferred from homology"/>
<evidence type="ECO:0000256" key="7">
    <source>
        <dbReference type="RuleBase" id="RU003660"/>
    </source>
</evidence>
<evidence type="ECO:0000313" key="8">
    <source>
        <dbReference type="EMBL" id="CAD7288028.1"/>
    </source>
</evidence>
<keyword evidence="9" id="KW-1185">Reference proteome</keyword>
<accession>A0ABN7K680</accession>
<evidence type="ECO:0000256" key="4">
    <source>
        <dbReference type="ARBA" id="ARBA00035258"/>
    </source>
</evidence>
<keyword evidence="2 6" id="KW-0689">Ribosomal protein</keyword>
<dbReference type="Gene3D" id="3.30.1490.10">
    <property type="match status" value="1"/>
</dbReference>
<gene>
    <name evidence="6 8" type="primary">rpsH</name>
    <name evidence="8" type="ORF">LMG8286_01102</name>
</gene>
<evidence type="ECO:0000256" key="5">
    <source>
        <dbReference type="ARBA" id="ARBA00046740"/>
    </source>
</evidence>
<dbReference type="Pfam" id="PF00410">
    <property type="entry name" value="Ribosomal_S8"/>
    <property type="match status" value="1"/>
</dbReference>
<dbReference type="RefSeq" id="WP_230056868.1">
    <property type="nucleotide sequence ID" value="NZ_CAJHOE010000002.1"/>
</dbReference>
<dbReference type="NCBIfam" id="NF001109">
    <property type="entry name" value="PRK00136.1"/>
    <property type="match status" value="1"/>
</dbReference>
<sequence>MLNDLISDGLTRIRNASMRKLETTKLLYSKVVEATLSILVTKGYIESFNVVEEGNKKFINVVLKYDDHGRSVINELKRVSKPGRRVYQGKDEIKRFKNGYGTIIVSTSKGVLSNEDAHKAGVGGEILCTVW</sequence>
<dbReference type="PROSITE" id="PS00053">
    <property type="entry name" value="RIBOSOMAL_S8"/>
    <property type="match status" value="1"/>
</dbReference>
<dbReference type="Gene3D" id="3.30.1370.30">
    <property type="match status" value="1"/>
</dbReference>
<dbReference type="EMBL" id="CAJHOE010000002">
    <property type="protein sequence ID" value="CAD7288028.1"/>
    <property type="molecule type" value="Genomic_DNA"/>
</dbReference>
<dbReference type="PANTHER" id="PTHR11758">
    <property type="entry name" value="40S RIBOSOMAL PROTEIN S15A"/>
    <property type="match status" value="1"/>
</dbReference>
<evidence type="ECO:0000256" key="1">
    <source>
        <dbReference type="ARBA" id="ARBA00006471"/>
    </source>
</evidence>
<comment type="subunit">
    <text evidence="5 6">Part of the 30S ribosomal subunit. Contacts proteins S5 and S12.</text>
</comment>
<dbReference type="InterPro" id="IPR000630">
    <property type="entry name" value="Ribosomal_uS8"/>
</dbReference>